<dbReference type="EMBL" id="JAUJYO010000020">
    <property type="protein sequence ID" value="KAK1286445.1"/>
    <property type="molecule type" value="Genomic_DNA"/>
</dbReference>
<sequence>MTVHPIYVDHAIEIHLLSVEDWSIVRDDQYSQQSNEVDCGTASTSSKEPT</sequence>
<name>A0AAV9CCQ7_ACOCL</name>
<comment type="caution">
    <text evidence="1">The sequence shown here is derived from an EMBL/GenBank/DDBJ whole genome shotgun (WGS) entry which is preliminary data.</text>
</comment>
<organism evidence="1 2">
    <name type="scientific">Acorus calamus</name>
    <name type="common">Sweet flag</name>
    <dbReference type="NCBI Taxonomy" id="4465"/>
    <lineage>
        <taxon>Eukaryota</taxon>
        <taxon>Viridiplantae</taxon>
        <taxon>Streptophyta</taxon>
        <taxon>Embryophyta</taxon>
        <taxon>Tracheophyta</taxon>
        <taxon>Spermatophyta</taxon>
        <taxon>Magnoliopsida</taxon>
        <taxon>Liliopsida</taxon>
        <taxon>Acoraceae</taxon>
        <taxon>Acorus</taxon>
    </lineage>
</organism>
<accession>A0AAV9CCQ7</accession>
<gene>
    <name evidence="1" type="ORF">QJS10_CPB20g00456</name>
</gene>
<evidence type="ECO:0000313" key="1">
    <source>
        <dbReference type="EMBL" id="KAK1286445.1"/>
    </source>
</evidence>
<keyword evidence="2" id="KW-1185">Reference proteome</keyword>
<proteinExistence type="predicted"/>
<dbReference type="Proteomes" id="UP001180020">
    <property type="component" value="Unassembled WGS sequence"/>
</dbReference>
<dbReference type="AlphaFoldDB" id="A0AAV9CCQ7"/>
<reference evidence="1" key="2">
    <citation type="submission" date="2023-06" db="EMBL/GenBank/DDBJ databases">
        <authorList>
            <person name="Ma L."/>
            <person name="Liu K.-W."/>
            <person name="Li Z."/>
            <person name="Hsiao Y.-Y."/>
            <person name="Qi Y."/>
            <person name="Fu T."/>
            <person name="Tang G."/>
            <person name="Zhang D."/>
            <person name="Sun W.-H."/>
            <person name="Liu D.-K."/>
            <person name="Li Y."/>
            <person name="Chen G.-Z."/>
            <person name="Liu X.-D."/>
            <person name="Liao X.-Y."/>
            <person name="Jiang Y.-T."/>
            <person name="Yu X."/>
            <person name="Hao Y."/>
            <person name="Huang J."/>
            <person name="Zhao X.-W."/>
            <person name="Ke S."/>
            <person name="Chen Y.-Y."/>
            <person name="Wu W.-L."/>
            <person name="Hsu J.-L."/>
            <person name="Lin Y.-F."/>
            <person name="Huang M.-D."/>
            <person name="Li C.-Y."/>
            <person name="Huang L."/>
            <person name="Wang Z.-W."/>
            <person name="Zhao X."/>
            <person name="Zhong W.-Y."/>
            <person name="Peng D.-H."/>
            <person name="Ahmad S."/>
            <person name="Lan S."/>
            <person name="Zhang J.-S."/>
            <person name="Tsai W.-C."/>
            <person name="Van De Peer Y."/>
            <person name="Liu Z.-J."/>
        </authorList>
    </citation>
    <scope>NUCLEOTIDE SEQUENCE</scope>
    <source>
        <strain evidence="1">CP</strain>
        <tissue evidence="1">Leaves</tissue>
    </source>
</reference>
<evidence type="ECO:0000313" key="2">
    <source>
        <dbReference type="Proteomes" id="UP001180020"/>
    </source>
</evidence>
<protein>
    <submittedName>
        <fullName evidence="1">Uncharacterized protein</fullName>
    </submittedName>
</protein>
<reference evidence="1" key="1">
    <citation type="journal article" date="2023" name="Nat. Commun.">
        <title>Diploid and tetraploid genomes of Acorus and the evolution of monocots.</title>
        <authorList>
            <person name="Ma L."/>
            <person name="Liu K.W."/>
            <person name="Li Z."/>
            <person name="Hsiao Y.Y."/>
            <person name="Qi Y."/>
            <person name="Fu T."/>
            <person name="Tang G.D."/>
            <person name="Zhang D."/>
            <person name="Sun W.H."/>
            <person name="Liu D.K."/>
            <person name="Li Y."/>
            <person name="Chen G.Z."/>
            <person name="Liu X.D."/>
            <person name="Liao X.Y."/>
            <person name="Jiang Y.T."/>
            <person name="Yu X."/>
            <person name="Hao Y."/>
            <person name="Huang J."/>
            <person name="Zhao X.W."/>
            <person name="Ke S."/>
            <person name="Chen Y.Y."/>
            <person name="Wu W.L."/>
            <person name="Hsu J.L."/>
            <person name="Lin Y.F."/>
            <person name="Huang M.D."/>
            <person name="Li C.Y."/>
            <person name="Huang L."/>
            <person name="Wang Z.W."/>
            <person name="Zhao X."/>
            <person name="Zhong W.Y."/>
            <person name="Peng D.H."/>
            <person name="Ahmad S."/>
            <person name="Lan S."/>
            <person name="Zhang J.S."/>
            <person name="Tsai W.C."/>
            <person name="Van de Peer Y."/>
            <person name="Liu Z.J."/>
        </authorList>
    </citation>
    <scope>NUCLEOTIDE SEQUENCE</scope>
    <source>
        <strain evidence="1">CP</strain>
    </source>
</reference>